<proteinExistence type="predicted"/>
<keyword evidence="2" id="KW-1185">Reference proteome</keyword>
<organism evidence="1 2">
    <name type="scientific">Polaromonas jejuensis</name>
    <dbReference type="NCBI Taxonomy" id="457502"/>
    <lineage>
        <taxon>Bacteria</taxon>
        <taxon>Pseudomonadati</taxon>
        <taxon>Pseudomonadota</taxon>
        <taxon>Betaproteobacteria</taxon>
        <taxon>Burkholderiales</taxon>
        <taxon>Comamonadaceae</taxon>
        <taxon>Polaromonas</taxon>
    </lineage>
</organism>
<dbReference type="NCBIfam" id="NF047595">
    <property type="entry name" value="IS66_ISRel24_TnpA"/>
    <property type="match status" value="1"/>
</dbReference>
<sequence length="131" mass="14390">MKIMHTMASEAIAGRPKRRFYSPELKTQVVAECQAQGASVAGVALAHGINANIVHRWLREHACQLQAMTPQEFVPLTLQVPAVDLPEATAAPAKAEHDIRIEVRRSTGSVTVNWPLEAAASCAAWLRDWLR</sequence>
<comment type="caution">
    <text evidence="1">The sequence shown here is derived from an EMBL/GenBank/DDBJ whole genome shotgun (WGS) entry which is preliminary data.</text>
</comment>
<name>A0ABW0QDA7_9BURK</name>
<dbReference type="Pfam" id="PF01527">
    <property type="entry name" value="HTH_Tnp_1"/>
    <property type="match status" value="1"/>
</dbReference>
<dbReference type="InterPro" id="IPR009057">
    <property type="entry name" value="Homeodomain-like_sf"/>
</dbReference>
<gene>
    <name evidence="1" type="ORF">ACFPP7_16715</name>
</gene>
<accession>A0ABW0QDA7</accession>
<dbReference type="RefSeq" id="WP_068836237.1">
    <property type="nucleotide sequence ID" value="NZ_JBHSMX010000041.1"/>
</dbReference>
<dbReference type="InterPro" id="IPR002514">
    <property type="entry name" value="Transposase_8"/>
</dbReference>
<dbReference type="Proteomes" id="UP001596084">
    <property type="component" value="Unassembled WGS sequence"/>
</dbReference>
<dbReference type="SUPFAM" id="SSF46689">
    <property type="entry name" value="Homeodomain-like"/>
    <property type="match status" value="1"/>
</dbReference>
<protein>
    <submittedName>
        <fullName evidence="1">Transposase</fullName>
    </submittedName>
</protein>
<dbReference type="EMBL" id="JBHSMX010000041">
    <property type="protein sequence ID" value="MFC5522536.1"/>
    <property type="molecule type" value="Genomic_DNA"/>
</dbReference>
<evidence type="ECO:0000313" key="2">
    <source>
        <dbReference type="Proteomes" id="UP001596084"/>
    </source>
</evidence>
<evidence type="ECO:0000313" key="1">
    <source>
        <dbReference type="EMBL" id="MFC5522536.1"/>
    </source>
</evidence>
<reference evidence="2" key="1">
    <citation type="journal article" date="2019" name="Int. J. Syst. Evol. Microbiol.">
        <title>The Global Catalogue of Microorganisms (GCM) 10K type strain sequencing project: providing services to taxonomists for standard genome sequencing and annotation.</title>
        <authorList>
            <consortium name="The Broad Institute Genomics Platform"/>
            <consortium name="The Broad Institute Genome Sequencing Center for Infectious Disease"/>
            <person name="Wu L."/>
            <person name="Ma J."/>
        </authorList>
    </citation>
    <scope>NUCLEOTIDE SEQUENCE [LARGE SCALE GENOMIC DNA]</scope>
    <source>
        <strain evidence="2">CGMCC 4.7277</strain>
    </source>
</reference>